<keyword evidence="1" id="KW-0812">Transmembrane</keyword>
<dbReference type="GO" id="GO:0007165">
    <property type="term" value="P:signal transduction"/>
    <property type="evidence" value="ECO:0007669"/>
    <property type="project" value="InterPro"/>
</dbReference>
<dbReference type="Proteomes" id="UP000515472">
    <property type="component" value="Chromosome"/>
</dbReference>
<dbReference type="Pfam" id="PF00672">
    <property type="entry name" value="HAMP"/>
    <property type="match status" value="1"/>
</dbReference>
<name>A0A6S6MBL8_9BACT</name>
<keyword evidence="5" id="KW-1185">Reference proteome</keyword>
<feature type="domain" description="PAS" evidence="2">
    <location>
        <begin position="289"/>
        <end position="337"/>
    </location>
</feature>
<dbReference type="PROSITE" id="PS50885">
    <property type="entry name" value="HAMP"/>
    <property type="match status" value="1"/>
</dbReference>
<organism evidence="4 5">
    <name type="scientific">Citrifermentans bremense</name>
    <dbReference type="NCBI Taxonomy" id="60035"/>
    <lineage>
        <taxon>Bacteria</taxon>
        <taxon>Pseudomonadati</taxon>
        <taxon>Thermodesulfobacteriota</taxon>
        <taxon>Desulfuromonadia</taxon>
        <taxon>Geobacterales</taxon>
        <taxon>Geobacteraceae</taxon>
        <taxon>Citrifermentans</taxon>
    </lineage>
</organism>
<keyword evidence="1" id="KW-1133">Transmembrane helix</keyword>
<dbReference type="SMART" id="SM00091">
    <property type="entry name" value="PAS"/>
    <property type="match status" value="1"/>
</dbReference>
<sequence>MTRPADLPIRVKFFGLMSLLLIALLLASGLFIFNRQKEFILRFAVDNARSFATTLIETREYMSSVVKGEPEQNYNLVPQVVATQVAKRVTQNSKFYVRQVSLRYRNPANRPDPYETKQLQYFINHPNAEVYGIVQSGDVSLFRYLQPMRATASCLECHGSYETAPGFVKKRFPPGHYSYNYKVGEVIGAVSVSIPVKDLYAQLGANLKLDLFFRGMVYVIVLLVMGFIMSRQILNPIKLLSERIISVTRTGNFKDKMPQKTRDEIGMLIGAFNDMMDELSSRTVQSKEADERYRRFIEVAASAVITFLKDGKIVIANQKAEALFGRSRQELLGESIFGFLEGGAALKERLSTQTEFRDDRSHQVVAGLGGKRTEVEMVLSVSRTDREPMFTAILRERKG</sequence>
<dbReference type="InterPro" id="IPR013767">
    <property type="entry name" value="PAS_fold"/>
</dbReference>
<accession>A0A6S6MBL8</accession>
<evidence type="ECO:0000313" key="4">
    <source>
        <dbReference type="EMBL" id="BCG49094.1"/>
    </source>
</evidence>
<dbReference type="InterPro" id="IPR003660">
    <property type="entry name" value="HAMP_dom"/>
</dbReference>
<dbReference type="SUPFAM" id="SSF55785">
    <property type="entry name" value="PYP-like sensor domain (PAS domain)"/>
    <property type="match status" value="1"/>
</dbReference>
<dbReference type="InterPro" id="IPR000014">
    <property type="entry name" value="PAS"/>
</dbReference>
<proteinExistence type="predicted"/>
<dbReference type="KEGG" id="gbn:GEOBRER4_38440"/>
<dbReference type="Gene3D" id="6.10.340.10">
    <property type="match status" value="1"/>
</dbReference>
<keyword evidence="1" id="KW-0472">Membrane</keyword>
<feature type="domain" description="HAMP" evidence="3">
    <location>
        <begin position="231"/>
        <end position="284"/>
    </location>
</feature>
<evidence type="ECO:0000256" key="1">
    <source>
        <dbReference type="SAM" id="Phobius"/>
    </source>
</evidence>
<dbReference type="RefSeq" id="WP_185243632.1">
    <property type="nucleotide sequence ID" value="NZ_AP023213.1"/>
</dbReference>
<dbReference type="EMBL" id="AP023213">
    <property type="protein sequence ID" value="BCG49094.1"/>
    <property type="molecule type" value="Genomic_DNA"/>
</dbReference>
<dbReference type="GO" id="GO:0006355">
    <property type="term" value="P:regulation of DNA-templated transcription"/>
    <property type="evidence" value="ECO:0007669"/>
    <property type="project" value="InterPro"/>
</dbReference>
<dbReference type="InterPro" id="IPR021796">
    <property type="entry name" value="Tll0287-like_dom"/>
</dbReference>
<protein>
    <submittedName>
        <fullName evidence="4">PAS/PAC sensor protein</fullName>
    </submittedName>
</protein>
<dbReference type="SUPFAM" id="SSF158472">
    <property type="entry name" value="HAMP domain-like"/>
    <property type="match status" value="1"/>
</dbReference>
<reference evidence="4 5" key="1">
    <citation type="submission" date="2020-06" db="EMBL/GenBank/DDBJ databases">
        <title>Interaction of electrochemicaly active bacteria, Geobacter bremensis R4 on different carbon anode.</title>
        <authorList>
            <person name="Meng L."/>
            <person name="Yoshida N."/>
        </authorList>
    </citation>
    <scope>NUCLEOTIDE SEQUENCE [LARGE SCALE GENOMIC DNA]</scope>
    <source>
        <strain evidence="4 5">R4</strain>
    </source>
</reference>
<feature type="transmembrane region" description="Helical" evidence="1">
    <location>
        <begin position="13"/>
        <end position="33"/>
    </location>
</feature>
<dbReference type="GO" id="GO:0016020">
    <property type="term" value="C:membrane"/>
    <property type="evidence" value="ECO:0007669"/>
    <property type="project" value="InterPro"/>
</dbReference>
<dbReference type="SMART" id="SM00304">
    <property type="entry name" value="HAMP"/>
    <property type="match status" value="1"/>
</dbReference>
<gene>
    <name evidence="4" type="ORF">GEOBRER4_n3997</name>
</gene>
<dbReference type="CDD" id="cd00130">
    <property type="entry name" value="PAS"/>
    <property type="match status" value="1"/>
</dbReference>
<dbReference type="PROSITE" id="PS50112">
    <property type="entry name" value="PAS"/>
    <property type="match status" value="1"/>
</dbReference>
<dbReference type="InterPro" id="IPR035965">
    <property type="entry name" value="PAS-like_dom_sf"/>
</dbReference>
<evidence type="ECO:0000313" key="5">
    <source>
        <dbReference type="Proteomes" id="UP000515472"/>
    </source>
</evidence>
<dbReference type="AlphaFoldDB" id="A0A6S6MBL8"/>
<dbReference type="Gene3D" id="3.30.450.20">
    <property type="entry name" value="PAS domain"/>
    <property type="match status" value="1"/>
</dbReference>
<dbReference type="Pfam" id="PF11845">
    <property type="entry name" value="Tll0287-like"/>
    <property type="match status" value="1"/>
</dbReference>
<evidence type="ECO:0000259" key="2">
    <source>
        <dbReference type="PROSITE" id="PS50112"/>
    </source>
</evidence>
<evidence type="ECO:0000259" key="3">
    <source>
        <dbReference type="PROSITE" id="PS50885"/>
    </source>
</evidence>
<feature type="transmembrane region" description="Helical" evidence="1">
    <location>
        <begin position="211"/>
        <end position="229"/>
    </location>
</feature>
<dbReference type="Pfam" id="PF00989">
    <property type="entry name" value="PAS"/>
    <property type="match status" value="1"/>
</dbReference>
<dbReference type="CDD" id="cd06225">
    <property type="entry name" value="HAMP"/>
    <property type="match status" value="1"/>
</dbReference>
<dbReference type="NCBIfam" id="TIGR00229">
    <property type="entry name" value="sensory_box"/>
    <property type="match status" value="1"/>
</dbReference>